<keyword evidence="1" id="KW-0812">Transmembrane</keyword>
<evidence type="ECO:0000256" key="1">
    <source>
        <dbReference type="SAM" id="Phobius"/>
    </source>
</evidence>
<name>A0AAN7BJ56_9PEZI</name>
<comment type="caution">
    <text evidence="3">The sequence shown here is derived from an EMBL/GenBank/DDBJ whole genome shotgun (WGS) entry which is preliminary data.</text>
</comment>
<evidence type="ECO:0000313" key="4">
    <source>
        <dbReference type="Proteomes" id="UP001301958"/>
    </source>
</evidence>
<organism evidence="3 4">
    <name type="scientific">Podospora fimiseda</name>
    <dbReference type="NCBI Taxonomy" id="252190"/>
    <lineage>
        <taxon>Eukaryota</taxon>
        <taxon>Fungi</taxon>
        <taxon>Dikarya</taxon>
        <taxon>Ascomycota</taxon>
        <taxon>Pezizomycotina</taxon>
        <taxon>Sordariomycetes</taxon>
        <taxon>Sordariomycetidae</taxon>
        <taxon>Sordariales</taxon>
        <taxon>Podosporaceae</taxon>
        <taxon>Podospora</taxon>
    </lineage>
</organism>
<evidence type="ECO:0000259" key="2">
    <source>
        <dbReference type="Pfam" id="PF20163"/>
    </source>
</evidence>
<dbReference type="AlphaFoldDB" id="A0AAN7BJ56"/>
<feature type="transmembrane region" description="Helical" evidence="1">
    <location>
        <begin position="676"/>
        <end position="697"/>
    </location>
</feature>
<keyword evidence="4" id="KW-1185">Reference proteome</keyword>
<feature type="transmembrane region" description="Helical" evidence="1">
    <location>
        <begin position="499"/>
        <end position="520"/>
    </location>
</feature>
<dbReference type="Pfam" id="PF20163">
    <property type="entry name" value="DUF6536"/>
    <property type="match status" value="1"/>
</dbReference>
<feature type="transmembrane region" description="Helical" evidence="1">
    <location>
        <begin position="81"/>
        <end position="103"/>
    </location>
</feature>
<keyword evidence="1" id="KW-1133">Transmembrane helix</keyword>
<protein>
    <recommendedName>
        <fullName evidence="2">DUF6536 domain-containing protein</fullName>
    </recommendedName>
</protein>
<proteinExistence type="predicted"/>
<reference evidence="3" key="2">
    <citation type="submission" date="2023-05" db="EMBL/GenBank/DDBJ databases">
        <authorList>
            <consortium name="Lawrence Berkeley National Laboratory"/>
            <person name="Steindorff A."/>
            <person name="Hensen N."/>
            <person name="Bonometti L."/>
            <person name="Westerberg I."/>
            <person name="Brannstrom I.O."/>
            <person name="Guillou S."/>
            <person name="Cros-Aarteil S."/>
            <person name="Calhoun S."/>
            <person name="Haridas S."/>
            <person name="Kuo A."/>
            <person name="Mondo S."/>
            <person name="Pangilinan J."/>
            <person name="Riley R."/>
            <person name="Labutti K."/>
            <person name="Andreopoulos B."/>
            <person name="Lipzen A."/>
            <person name="Chen C."/>
            <person name="Yanf M."/>
            <person name="Daum C."/>
            <person name="Ng V."/>
            <person name="Clum A."/>
            <person name="Ohm R."/>
            <person name="Martin F."/>
            <person name="Silar P."/>
            <person name="Natvig D."/>
            <person name="Lalanne C."/>
            <person name="Gautier V."/>
            <person name="Ament-Velasquez S.L."/>
            <person name="Kruys A."/>
            <person name="Hutchinson M.I."/>
            <person name="Powell A.J."/>
            <person name="Barry K."/>
            <person name="Miller A.N."/>
            <person name="Grigoriev I.V."/>
            <person name="Debuchy R."/>
            <person name="Gladieux P."/>
            <person name="Thoren M.H."/>
            <person name="Johannesson H."/>
        </authorList>
    </citation>
    <scope>NUCLEOTIDE SEQUENCE</scope>
    <source>
        <strain evidence="3">CBS 990.96</strain>
    </source>
</reference>
<dbReference type="PANTHER" id="PTHR35395">
    <property type="entry name" value="DUF6536 DOMAIN-CONTAINING PROTEIN"/>
    <property type="match status" value="1"/>
</dbReference>
<sequence length="767" mass="86674">MTATRHSIDTDLTSSDKNTTPINKRSALSIITTKLEIDTVDESFRVANFADKHTLSWWFPKILDDETKSWHIWISKRSRAILIHLSIVNIVFFTNLSLTLFALTRYGSQNAVGLIYEGNCDKVHDLDQWLHLLINLLSTGMLSASNYCMQLQAAPTRANVDKAHKSGKWVDIGVPSLRNLAYISTWKRISWALLALSSVPVHMLYNSAVFQSLASNIYTVAVVKDSFINGTTWNINAAEINNEKDRAGWIAKRPKPGYFNYTEIILNMQSEAVNGNYEYRNITNCYELYDDYFKPQGNVIIFLNNETIQSPPESSLLMFRTVTPRADNWRKNMWALTDGTRAYRARPLSNETLEDPTKGWKIGAEQWQVSHCLVQPPSQITLECRLQYSPQIMLAICTMNLIKAVVITFIWLKRKHQETTKDGTSSNEDSEVLYTLGDAISSFMRTPDWQTRGMCLSTKYDFQEYKSKKVVSSDSWSREPREWKPEPKRWGSSVSLGRWIASAAIYFLGLTLTVAIFSWATSALAYRRLDTSVASLYKTYGFGDLNPFTLLAMGLPQKDPDGLIINVLVANTPQLILSVLYITINIILTTFLVQHEFSRMYRVRKPLRVSEPMGIQRGSYFVSLPLRFGLPMGVFSGLMHWLLSRSLFLARVAAVDSVTGEARQEVGFSSCGFSPFAVFITIIVGVVLMMIVVALGFRKYDGVMRMVGTNSLAIASACHVLPEDREDGYLLPVQWGVVSIQNGVGRCAFTTAAEGEIRMPREGQKYR</sequence>
<reference evidence="3" key="1">
    <citation type="journal article" date="2023" name="Mol. Phylogenet. Evol.">
        <title>Genome-scale phylogeny and comparative genomics of the fungal order Sordariales.</title>
        <authorList>
            <person name="Hensen N."/>
            <person name="Bonometti L."/>
            <person name="Westerberg I."/>
            <person name="Brannstrom I.O."/>
            <person name="Guillou S."/>
            <person name="Cros-Aarteil S."/>
            <person name="Calhoun S."/>
            <person name="Haridas S."/>
            <person name="Kuo A."/>
            <person name="Mondo S."/>
            <person name="Pangilinan J."/>
            <person name="Riley R."/>
            <person name="LaButti K."/>
            <person name="Andreopoulos B."/>
            <person name="Lipzen A."/>
            <person name="Chen C."/>
            <person name="Yan M."/>
            <person name="Daum C."/>
            <person name="Ng V."/>
            <person name="Clum A."/>
            <person name="Steindorff A."/>
            <person name="Ohm R.A."/>
            <person name="Martin F."/>
            <person name="Silar P."/>
            <person name="Natvig D.O."/>
            <person name="Lalanne C."/>
            <person name="Gautier V."/>
            <person name="Ament-Velasquez S.L."/>
            <person name="Kruys A."/>
            <person name="Hutchinson M.I."/>
            <person name="Powell A.J."/>
            <person name="Barry K."/>
            <person name="Miller A.N."/>
            <person name="Grigoriev I.V."/>
            <person name="Debuchy R."/>
            <person name="Gladieux P."/>
            <person name="Hiltunen Thoren M."/>
            <person name="Johannesson H."/>
        </authorList>
    </citation>
    <scope>NUCLEOTIDE SEQUENCE</scope>
    <source>
        <strain evidence="3">CBS 990.96</strain>
    </source>
</reference>
<feature type="domain" description="DUF6536" evidence="2">
    <location>
        <begin position="79"/>
        <end position="228"/>
    </location>
</feature>
<evidence type="ECO:0000313" key="3">
    <source>
        <dbReference type="EMBL" id="KAK4224370.1"/>
    </source>
</evidence>
<feature type="transmembrane region" description="Helical" evidence="1">
    <location>
        <begin position="618"/>
        <end position="643"/>
    </location>
</feature>
<keyword evidence="1" id="KW-0472">Membrane</keyword>
<feature type="transmembrane region" description="Helical" evidence="1">
    <location>
        <begin position="575"/>
        <end position="597"/>
    </location>
</feature>
<feature type="transmembrane region" description="Helical" evidence="1">
    <location>
        <begin position="392"/>
        <end position="412"/>
    </location>
</feature>
<dbReference type="Proteomes" id="UP001301958">
    <property type="component" value="Unassembled WGS sequence"/>
</dbReference>
<gene>
    <name evidence="3" type="ORF">QBC38DRAFT_423706</name>
</gene>
<dbReference type="InterPro" id="IPR046623">
    <property type="entry name" value="DUF6536"/>
</dbReference>
<accession>A0AAN7BJ56</accession>
<dbReference type="PANTHER" id="PTHR35395:SF1">
    <property type="entry name" value="DUF6536 DOMAIN-CONTAINING PROTEIN"/>
    <property type="match status" value="1"/>
</dbReference>
<dbReference type="EMBL" id="MU865395">
    <property type="protein sequence ID" value="KAK4224370.1"/>
    <property type="molecule type" value="Genomic_DNA"/>
</dbReference>